<comment type="caution">
    <text evidence="2">The sequence shown here is derived from an EMBL/GenBank/DDBJ whole genome shotgun (WGS) entry which is preliminary data.</text>
</comment>
<evidence type="ECO:0000313" key="2">
    <source>
        <dbReference type="EMBL" id="KOO31159.1"/>
    </source>
</evidence>
<organism evidence="2 3">
    <name type="scientific">Chrysochromulina tobinii</name>
    <dbReference type="NCBI Taxonomy" id="1460289"/>
    <lineage>
        <taxon>Eukaryota</taxon>
        <taxon>Haptista</taxon>
        <taxon>Haptophyta</taxon>
        <taxon>Prymnesiophyceae</taxon>
        <taxon>Prymnesiales</taxon>
        <taxon>Chrysochromulinaceae</taxon>
        <taxon>Chrysochromulina</taxon>
    </lineage>
</organism>
<protein>
    <recommendedName>
        <fullName evidence="4">C-type lectin domain-containing protein</fullName>
    </recommendedName>
</protein>
<accession>A0A0M0JX78</accession>
<keyword evidence="1" id="KW-0732">Signal</keyword>
<dbReference type="Proteomes" id="UP000037460">
    <property type="component" value="Unassembled WGS sequence"/>
</dbReference>
<dbReference type="EMBL" id="JWZX01002074">
    <property type="protein sequence ID" value="KOO31159.1"/>
    <property type="molecule type" value="Genomic_DNA"/>
</dbReference>
<evidence type="ECO:0000256" key="1">
    <source>
        <dbReference type="SAM" id="SignalP"/>
    </source>
</evidence>
<sequence length="153" mass="16890">MKLVVAAALFNLAAGNIAPCPGYTQSSDYKCDHDSTHRVCAQLVKSSHDDTPLKWGSKSFWEITDQKSFEWNDDIIGQPNPGDSWCICMWATAELIEKVGCHNVHLRCESTDIEYVLSQYNDQGQKLDAAHSCLREKCGHAAKASAQATLTEA</sequence>
<reference evidence="3" key="1">
    <citation type="journal article" date="2015" name="PLoS Genet.">
        <title>Genome Sequence and Transcriptome Analyses of Chrysochromulina tobin: Metabolic Tools for Enhanced Algal Fitness in the Prominent Order Prymnesiales (Haptophyceae).</title>
        <authorList>
            <person name="Hovde B.T."/>
            <person name="Deodato C.R."/>
            <person name="Hunsperger H.M."/>
            <person name="Ryken S.A."/>
            <person name="Yost W."/>
            <person name="Jha R.K."/>
            <person name="Patterson J."/>
            <person name="Monnat R.J. Jr."/>
            <person name="Barlow S.B."/>
            <person name="Starkenburg S.R."/>
            <person name="Cattolico R.A."/>
        </authorList>
    </citation>
    <scope>NUCLEOTIDE SEQUENCE</scope>
    <source>
        <strain evidence="3">CCMP291</strain>
    </source>
</reference>
<dbReference type="OrthoDB" id="426602at2759"/>
<name>A0A0M0JX78_9EUKA</name>
<feature type="chain" id="PRO_5013130883" description="C-type lectin domain-containing protein" evidence="1">
    <location>
        <begin position="16"/>
        <end position="153"/>
    </location>
</feature>
<dbReference type="AlphaFoldDB" id="A0A0M0JX78"/>
<keyword evidence="3" id="KW-1185">Reference proteome</keyword>
<evidence type="ECO:0008006" key="4">
    <source>
        <dbReference type="Google" id="ProtNLM"/>
    </source>
</evidence>
<evidence type="ECO:0000313" key="3">
    <source>
        <dbReference type="Proteomes" id="UP000037460"/>
    </source>
</evidence>
<feature type="signal peptide" evidence="1">
    <location>
        <begin position="1"/>
        <end position="15"/>
    </location>
</feature>
<gene>
    <name evidence="2" type="ORF">Ctob_015637</name>
</gene>
<proteinExistence type="predicted"/>